<dbReference type="EMBL" id="JBBWRZ010000008">
    <property type="protein sequence ID" value="KAK8230828.1"/>
    <property type="molecule type" value="Genomic_DNA"/>
</dbReference>
<organism evidence="3 4">
    <name type="scientific">Phyllosticta capitalensis</name>
    <dbReference type="NCBI Taxonomy" id="121624"/>
    <lineage>
        <taxon>Eukaryota</taxon>
        <taxon>Fungi</taxon>
        <taxon>Dikarya</taxon>
        <taxon>Ascomycota</taxon>
        <taxon>Pezizomycotina</taxon>
        <taxon>Dothideomycetes</taxon>
        <taxon>Dothideomycetes incertae sedis</taxon>
        <taxon>Botryosphaeriales</taxon>
        <taxon>Phyllostictaceae</taxon>
        <taxon>Phyllosticta</taxon>
    </lineage>
</organism>
<dbReference type="Proteomes" id="UP001492380">
    <property type="component" value="Unassembled WGS sequence"/>
</dbReference>
<evidence type="ECO:0000313" key="3">
    <source>
        <dbReference type="EMBL" id="KAK8230828.1"/>
    </source>
</evidence>
<feature type="region of interest" description="Disordered" evidence="1">
    <location>
        <begin position="189"/>
        <end position="208"/>
    </location>
</feature>
<name>A0ABR1YJX7_9PEZI</name>
<dbReference type="InterPro" id="IPR000210">
    <property type="entry name" value="BTB/POZ_dom"/>
</dbReference>
<sequence length="208" mass="24101">MGSMPALSDRFQAHVDSKFQLKDYTDFTIHCQGKEWHVHKVVLAAQSEYFANAFKPESPFKEAQTGTIHMEDEDDDPEFIFLLLCYCYLTRENFEQRLLQFAHETFAEVSRKKRCQRLFCDVILYATADKYRFQGLVKDQKARIDVVMEDFHSAPCSAEQIRNLSAHYFSSLATEVFTRTPRREIHALISTTRQSTSATSTHPQASKL</sequence>
<reference evidence="3 4" key="1">
    <citation type="submission" date="2024-04" db="EMBL/GenBank/DDBJ databases">
        <title>Phyllosticta paracitricarpa is synonymous to the EU quarantine fungus P. citricarpa based on phylogenomic analyses.</title>
        <authorList>
            <consortium name="Lawrence Berkeley National Laboratory"/>
            <person name="Van Ingen-Buijs V.A."/>
            <person name="Van Westerhoven A.C."/>
            <person name="Haridas S."/>
            <person name="Skiadas P."/>
            <person name="Martin F."/>
            <person name="Groenewald J.Z."/>
            <person name="Crous P.W."/>
            <person name="Seidl M.F."/>
        </authorList>
    </citation>
    <scope>NUCLEOTIDE SEQUENCE [LARGE SCALE GENOMIC DNA]</scope>
    <source>
        <strain evidence="3 4">CBS 123374</strain>
    </source>
</reference>
<dbReference type="Pfam" id="PF00651">
    <property type="entry name" value="BTB"/>
    <property type="match status" value="1"/>
</dbReference>
<feature type="domain" description="BTB" evidence="2">
    <location>
        <begin position="25"/>
        <end position="96"/>
    </location>
</feature>
<dbReference type="PANTHER" id="PTHR47843:SF5">
    <property type="entry name" value="BTB_POZ DOMAIN PROTEIN"/>
    <property type="match status" value="1"/>
</dbReference>
<dbReference type="InterPro" id="IPR011333">
    <property type="entry name" value="SKP1/BTB/POZ_sf"/>
</dbReference>
<dbReference type="PANTHER" id="PTHR47843">
    <property type="entry name" value="BTB DOMAIN-CONTAINING PROTEIN-RELATED"/>
    <property type="match status" value="1"/>
</dbReference>
<proteinExistence type="predicted"/>
<dbReference type="SUPFAM" id="SSF54695">
    <property type="entry name" value="POZ domain"/>
    <property type="match status" value="1"/>
</dbReference>
<gene>
    <name evidence="3" type="ORF">HDK90DRAFT_333257</name>
</gene>
<dbReference type="Gene3D" id="3.30.710.10">
    <property type="entry name" value="Potassium Channel Kv1.1, Chain A"/>
    <property type="match status" value="1"/>
</dbReference>
<keyword evidence="4" id="KW-1185">Reference proteome</keyword>
<feature type="compositionally biased region" description="Low complexity" evidence="1">
    <location>
        <begin position="190"/>
        <end position="201"/>
    </location>
</feature>
<evidence type="ECO:0000313" key="4">
    <source>
        <dbReference type="Proteomes" id="UP001492380"/>
    </source>
</evidence>
<evidence type="ECO:0000259" key="2">
    <source>
        <dbReference type="PROSITE" id="PS50097"/>
    </source>
</evidence>
<dbReference type="CDD" id="cd18186">
    <property type="entry name" value="BTB_POZ_ZBTB_KLHL-like"/>
    <property type="match status" value="1"/>
</dbReference>
<accession>A0ABR1YJX7</accession>
<dbReference type="SMART" id="SM00225">
    <property type="entry name" value="BTB"/>
    <property type="match status" value="1"/>
</dbReference>
<comment type="caution">
    <text evidence="3">The sequence shown here is derived from an EMBL/GenBank/DDBJ whole genome shotgun (WGS) entry which is preliminary data.</text>
</comment>
<evidence type="ECO:0000256" key="1">
    <source>
        <dbReference type="SAM" id="MobiDB-lite"/>
    </source>
</evidence>
<protein>
    <recommendedName>
        <fullName evidence="2">BTB domain-containing protein</fullName>
    </recommendedName>
</protein>
<dbReference type="PROSITE" id="PS50097">
    <property type="entry name" value="BTB"/>
    <property type="match status" value="1"/>
</dbReference>